<dbReference type="Proteomes" id="UP001501444">
    <property type="component" value="Unassembled WGS sequence"/>
</dbReference>
<keyword evidence="2" id="KW-1185">Reference proteome</keyword>
<evidence type="ECO:0008006" key="3">
    <source>
        <dbReference type="Google" id="ProtNLM"/>
    </source>
</evidence>
<comment type="caution">
    <text evidence="1">The sequence shown here is derived from an EMBL/GenBank/DDBJ whole genome shotgun (WGS) entry which is preliminary data.</text>
</comment>
<protein>
    <recommendedName>
        <fullName evidence="3">DUF2255 family protein</fullName>
    </recommendedName>
</protein>
<evidence type="ECO:0000313" key="2">
    <source>
        <dbReference type="Proteomes" id="UP001501444"/>
    </source>
</evidence>
<evidence type="ECO:0000313" key="1">
    <source>
        <dbReference type="EMBL" id="GAA2346621.1"/>
    </source>
</evidence>
<organism evidence="1 2">
    <name type="scientific">Dactylosporangium salmoneum</name>
    <dbReference type="NCBI Taxonomy" id="53361"/>
    <lineage>
        <taxon>Bacteria</taxon>
        <taxon>Bacillati</taxon>
        <taxon>Actinomycetota</taxon>
        <taxon>Actinomycetes</taxon>
        <taxon>Micromonosporales</taxon>
        <taxon>Micromonosporaceae</taxon>
        <taxon>Dactylosporangium</taxon>
    </lineage>
</organism>
<proteinExistence type="predicted"/>
<dbReference type="RefSeq" id="WP_344613303.1">
    <property type="nucleotide sequence ID" value="NZ_BAAARV010000025.1"/>
</dbReference>
<reference evidence="2" key="1">
    <citation type="journal article" date="2019" name="Int. J. Syst. Evol. Microbiol.">
        <title>The Global Catalogue of Microorganisms (GCM) 10K type strain sequencing project: providing services to taxonomists for standard genome sequencing and annotation.</title>
        <authorList>
            <consortium name="The Broad Institute Genomics Platform"/>
            <consortium name="The Broad Institute Genome Sequencing Center for Infectious Disease"/>
            <person name="Wu L."/>
            <person name="Ma J."/>
        </authorList>
    </citation>
    <scope>NUCLEOTIDE SEQUENCE [LARGE SCALE GENOMIC DNA]</scope>
    <source>
        <strain evidence="2">JCM 3272</strain>
    </source>
</reference>
<accession>A0ABP5TAP1</accession>
<dbReference type="EMBL" id="BAAARV010000025">
    <property type="protein sequence ID" value="GAA2346621.1"/>
    <property type="molecule type" value="Genomic_DNA"/>
</dbReference>
<name>A0ABP5TAP1_9ACTN</name>
<gene>
    <name evidence="1" type="ORF">GCM10010170_033530</name>
</gene>
<sequence>MRAFYAQVATIRRTSDGLLDTRWGLRDSDGRPVYLDQPGPWTWTDRNGGHWTHIGRNVDNQLALHLFDLLDDADRWAAQHGGIVHTKGPDRMTTLDQSDPIALTDAEQRLGGKARDYTARYERYTNQNGVNVRRLVLTGPEEVDGAAPQDAA</sequence>